<reference evidence="6" key="1">
    <citation type="submission" date="2020-05" db="EMBL/GenBank/DDBJ databases">
        <title>Phylogenomic resolution of chytrid fungi.</title>
        <authorList>
            <person name="Stajich J.E."/>
            <person name="Amses K."/>
            <person name="Simmons R."/>
            <person name="Seto K."/>
            <person name="Myers J."/>
            <person name="Bonds A."/>
            <person name="Quandt C.A."/>
            <person name="Barry K."/>
            <person name="Liu P."/>
            <person name="Grigoriev I."/>
            <person name="Longcore J.E."/>
            <person name="James T.Y."/>
        </authorList>
    </citation>
    <scope>NUCLEOTIDE SEQUENCE</scope>
    <source>
        <strain evidence="6">JEL0476</strain>
    </source>
</reference>
<evidence type="ECO:0000259" key="4">
    <source>
        <dbReference type="PROSITE" id="PS50102"/>
    </source>
</evidence>
<dbReference type="Proteomes" id="UP001211065">
    <property type="component" value="Unassembled WGS sequence"/>
</dbReference>
<dbReference type="PANTHER" id="PTHR47093:SF1">
    <property type="entry name" value="PROTEIN JSN1-RELATED"/>
    <property type="match status" value="1"/>
</dbReference>
<feature type="non-terminal residue" evidence="6">
    <location>
        <position position="1"/>
    </location>
</feature>
<evidence type="ECO:0000256" key="1">
    <source>
        <dbReference type="ARBA" id="ARBA00022737"/>
    </source>
</evidence>
<feature type="repeat" description="Pumilio" evidence="3">
    <location>
        <begin position="497"/>
        <end position="532"/>
    </location>
</feature>
<sequence>MLGPTSDDPIIATPVSPQRHGKLYNNYNNLPSTPIRAPPRTRAESVPVHKISSPFGPSLFASPQWETRSERNFLDSNFYSQQSEEEVSNVARTLDYLGLDDDANDTPPLTTNSPPIIFKQLSPKIRNLNFNFGSPSRNHNEVTINNHSTHPYPGDQVLHTSDSPSPTSDIDGVFQIDNFNAKDPYDNVDDIEGGTIPSRSLWVGNIDSTLSPSDLVNIFSHFGPIDSLRILQDKECAFVNYVNIEDAIKARDGMQNGRVGNCIVKVGFGKINSGSENQGTHATKSLWVGNISPNTDPAELEALFTPFGAVESARVLTHKNCGFVNFVNLCDAIESRKAMNGKDVNGAAIKIGFAKVPSIENLNSQLNAQSQAPIQFNPGFTMMQPTPLKSQPQLFIPQPHVFQYTPQPIQSEDQARVGVQENVLAPYEVPSPLGVTFSNKPPEEVNIYLKSETYATSIPPVPELSPGRRVDQVRLREIRKRLDSTISSKEFEFVFNECIEEAVEFCTDYVGNVVIQKLVEKGTDVHRLLLIEKISPYMAAIGIHKNGTWAVQKLIDNAKTPQQLTQIVNSLRLLTPPLLLDQFGNYVIQCCLKVGVNGNNQFIFDAMVASCWEIAQGRFGARSMRACLESQYTSKRQQKIVASAILQNSEKLVTHPNGALLITWLLDSSSLPGRYRALAPKLAPHVANFCKHKLASATILKIIIQRVELDAREVLLTEIFLPQNLKVILQDQIIGILIIQKIISTSCTSIEEKIVLSDKIKQVLQGEFENFESLKLNLNFKRLLDEISVIPSNMKLTINVGAGNNGGNNGGQEIISPLTPS</sequence>
<protein>
    <recommendedName>
        <fullName evidence="8">ARM repeat-containing protein</fullName>
    </recommendedName>
</protein>
<dbReference type="PROSITE" id="PS50102">
    <property type="entry name" value="RRM"/>
    <property type="match status" value="2"/>
</dbReference>
<dbReference type="InterPro" id="IPR011989">
    <property type="entry name" value="ARM-like"/>
</dbReference>
<comment type="caution">
    <text evidence="6">The sequence shown here is derived from an EMBL/GenBank/DDBJ whole genome shotgun (WGS) entry which is preliminary data.</text>
</comment>
<dbReference type="PROSITE" id="PS50302">
    <property type="entry name" value="PUM"/>
    <property type="match status" value="3"/>
</dbReference>
<evidence type="ECO:0000256" key="2">
    <source>
        <dbReference type="PROSITE-ProRule" id="PRU00176"/>
    </source>
</evidence>
<dbReference type="PROSITE" id="PS50303">
    <property type="entry name" value="PUM_HD"/>
    <property type="match status" value="1"/>
</dbReference>
<proteinExistence type="predicted"/>
<feature type="domain" description="PUM-HD" evidence="5">
    <location>
        <begin position="429"/>
        <end position="791"/>
    </location>
</feature>
<dbReference type="InterPro" id="IPR016024">
    <property type="entry name" value="ARM-type_fold"/>
</dbReference>
<dbReference type="InterPro" id="IPR001313">
    <property type="entry name" value="Pumilio_RNA-bd_rpt"/>
</dbReference>
<dbReference type="InterPro" id="IPR035979">
    <property type="entry name" value="RBD_domain_sf"/>
</dbReference>
<feature type="repeat" description="Pumilio" evidence="3">
    <location>
        <begin position="570"/>
        <end position="605"/>
    </location>
</feature>
<dbReference type="AlphaFoldDB" id="A0AAD5Y0Z9"/>
<dbReference type="PANTHER" id="PTHR47093">
    <property type="entry name" value="PROTEIN JSN1-RELATED"/>
    <property type="match status" value="1"/>
</dbReference>
<feature type="domain" description="RRM" evidence="4">
    <location>
        <begin position="284"/>
        <end position="356"/>
    </location>
</feature>
<dbReference type="GO" id="GO:0003723">
    <property type="term" value="F:RNA binding"/>
    <property type="evidence" value="ECO:0007669"/>
    <property type="project" value="UniProtKB-UniRule"/>
</dbReference>
<keyword evidence="2" id="KW-0694">RNA-binding</keyword>
<name>A0AAD5Y0Z9_9FUNG</name>
<evidence type="ECO:0000313" key="7">
    <source>
        <dbReference type="Proteomes" id="UP001211065"/>
    </source>
</evidence>
<feature type="domain" description="RRM" evidence="4">
    <location>
        <begin position="199"/>
        <end position="271"/>
    </location>
</feature>
<gene>
    <name evidence="6" type="ORF">HK099_002028</name>
</gene>
<accession>A0AAD5Y0Z9</accession>
<dbReference type="InterPro" id="IPR052645">
    <property type="entry name" value="Pumilio_domain_protein"/>
</dbReference>
<dbReference type="SUPFAM" id="SSF48371">
    <property type="entry name" value="ARM repeat"/>
    <property type="match status" value="1"/>
</dbReference>
<dbReference type="InterPro" id="IPR033133">
    <property type="entry name" value="PUM-HD"/>
</dbReference>
<dbReference type="EMBL" id="JADGJW010000164">
    <property type="protein sequence ID" value="KAJ3222665.1"/>
    <property type="molecule type" value="Genomic_DNA"/>
</dbReference>
<dbReference type="Pfam" id="PF00806">
    <property type="entry name" value="PUF"/>
    <property type="match status" value="3"/>
</dbReference>
<keyword evidence="1" id="KW-0677">Repeat</keyword>
<dbReference type="GO" id="GO:0000288">
    <property type="term" value="P:nuclear-transcribed mRNA catabolic process, deadenylation-dependent decay"/>
    <property type="evidence" value="ECO:0007669"/>
    <property type="project" value="TreeGrafter"/>
</dbReference>
<keyword evidence="7" id="KW-1185">Reference proteome</keyword>
<feature type="repeat" description="Pumilio" evidence="3">
    <location>
        <begin position="533"/>
        <end position="569"/>
    </location>
</feature>
<evidence type="ECO:0000256" key="3">
    <source>
        <dbReference type="PROSITE-ProRule" id="PRU00317"/>
    </source>
</evidence>
<dbReference type="Gene3D" id="1.25.10.10">
    <property type="entry name" value="Leucine-rich Repeat Variant"/>
    <property type="match status" value="1"/>
</dbReference>
<dbReference type="Gene3D" id="3.30.70.330">
    <property type="match status" value="2"/>
</dbReference>
<dbReference type="Pfam" id="PF00076">
    <property type="entry name" value="RRM_1"/>
    <property type="match status" value="2"/>
</dbReference>
<dbReference type="CDD" id="cd00590">
    <property type="entry name" value="RRM_SF"/>
    <property type="match status" value="2"/>
</dbReference>
<dbReference type="SMART" id="SM00360">
    <property type="entry name" value="RRM"/>
    <property type="match status" value="2"/>
</dbReference>
<evidence type="ECO:0000313" key="6">
    <source>
        <dbReference type="EMBL" id="KAJ3222665.1"/>
    </source>
</evidence>
<organism evidence="6 7">
    <name type="scientific">Clydaea vesicula</name>
    <dbReference type="NCBI Taxonomy" id="447962"/>
    <lineage>
        <taxon>Eukaryota</taxon>
        <taxon>Fungi</taxon>
        <taxon>Fungi incertae sedis</taxon>
        <taxon>Chytridiomycota</taxon>
        <taxon>Chytridiomycota incertae sedis</taxon>
        <taxon>Chytridiomycetes</taxon>
        <taxon>Lobulomycetales</taxon>
        <taxon>Lobulomycetaceae</taxon>
        <taxon>Clydaea</taxon>
    </lineage>
</organism>
<dbReference type="InterPro" id="IPR000504">
    <property type="entry name" value="RRM_dom"/>
</dbReference>
<dbReference type="SUPFAM" id="SSF54928">
    <property type="entry name" value="RNA-binding domain, RBD"/>
    <property type="match status" value="2"/>
</dbReference>
<dbReference type="InterPro" id="IPR012677">
    <property type="entry name" value="Nucleotide-bd_a/b_plait_sf"/>
</dbReference>
<evidence type="ECO:0000259" key="5">
    <source>
        <dbReference type="PROSITE" id="PS50303"/>
    </source>
</evidence>
<dbReference type="SMART" id="SM00025">
    <property type="entry name" value="Pumilio"/>
    <property type="match status" value="5"/>
</dbReference>
<evidence type="ECO:0008006" key="8">
    <source>
        <dbReference type="Google" id="ProtNLM"/>
    </source>
</evidence>